<dbReference type="InterPro" id="IPR036388">
    <property type="entry name" value="WH-like_DNA-bd_sf"/>
</dbReference>
<evidence type="ECO:0000256" key="2">
    <source>
        <dbReference type="SAM" id="Coils"/>
    </source>
</evidence>
<proteinExistence type="predicted"/>
<evidence type="ECO:0000256" key="4">
    <source>
        <dbReference type="SAM" id="SignalP"/>
    </source>
</evidence>
<evidence type="ECO:0000256" key="3">
    <source>
        <dbReference type="SAM" id="Phobius"/>
    </source>
</evidence>
<keyword evidence="6" id="KW-1185">Reference proteome</keyword>
<feature type="repeat" description="TPR" evidence="1">
    <location>
        <begin position="166"/>
        <end position="199"/>
    </location>
</feature>
<keyword evidence="3" id="KW-0472">Membrane</keyword>
<dbReference type="AlphaFoldDB" id="A0A1I1L317"/>
<name>A0A1I1L317_9BACT</name>
<feature type="coiled-coil region" evidence="2">
    <location>
        <begin position="361"/>
        <end position="399"/>
    </location>
</feature>
<dbReference type="STRING" id="927664.SAMN05421780_10834"/>
<organism evidence="5 6">
    <name type="scientific">Flexibacter flexilis DSM 6793</name>
    <dbReference type="NCBI Taxonomy" id="927664"/>
    <lineage>
        <taxon>Bacteria</taxon>
        <taxon>Pseudomonadati</taxon>
        <taxon>Bacteroidota</taxon>
        <taxon>Cytophagia</taxon>
        <taxon>Cytophagales</taxon>
        <taxon>Flexibacteraceae</taxon>
        <taxon>Flexibacter</taxon>
    </lineage>
</organism>
<dbReference type="OrthoDB" id="920116at2"/>
<evidence type="ECO:0000313" key="5">
    <source>
        <dbReference type="EMBL" id="SFC67429.1"/>
    </source>
</evidence>
<feature type="signal peptide" evidence="4">
    <location>
        <begin position="1"/>
        <end position="21"/>
    </location>
</feature>
<dbReference type="Gene3D" id="1.25.40.10">
    <property type="entry name" value="Tetratricopeptide repeat domain"/>
    <property type="match status" value="1"/>
</dbReference>
<dbReference type="InterPro" id="IPR016032">
    <property type="entry name" value="Sig_transdc_resp-reg_C-effctor"/>
</dbReference>
<keyword evidence="4" id="KW-0732">Signal</keyword>
<keyword evidence="2" id="KW-0175">Coiled coil</keyword>
<gene>
    <name evidence="5" type="ORF">SAMN05421780_10834</name>
</gene>
<feature type="coiled-coil region" evidence="2">
    <location>
        <begin position="434"/>
        <end position="468"/>
    </location>
</feature>
<keyword evidence="1" id="KW-0802">TPR repeat</keyword>
<evidence type="ECO:0000313" key="6">
    <source>
        <dbReference type="Proteomes" id="UP000199514"/>
    </source>
</evidence>
<reference evidence="5 6" key="1">
    <citation type="submission" date="2016-10" db="EMBL/GenBank/DDBJ databases">
        <authorList>
            <person name="de Groot N.N."/>
        </authorList>
    </citation>
    <scope>NUCLEOTIDE SEQUENCE [LARGE SCALE GENOMIC DNA]</scope>
    <source>
        <strain evidence="5 6">DSM 6793</strain>
    </source>
</reference>
<dbReference type="InterPro" id="IPR019734">
    <property type="entry name" value="TPR_rpt"/>
</dbReference>
<dbReference type="RefSeq" id="WP_091513722.1">
    <property type="nucleotide sequence ID" value="NZ_FOLE01000008.1"/>
</dbReference>
<dbReference type="EMBL" id="FOLE01000008">
    <property type="protein sequence ID" value="SFC67429.1"/>
    <property type="molecule type" value="Genomic_DNA"/>
</dbReference>
<dbReference type="PROSITE" id="PS50005">
    <property type="entry name" value="TPR"/>
    <property type="match status" value="1"/>
</dbReference>
<feature type="transmembrane region" description="Helical" evidence="3">
    <location>
        <begin position="400"/>
        <end position="419"/>
    </location>
</feature>
<dbReference type="Gene3D" id="1.10.10.10">
    <property type="entry name" value="Winged helix-like DNA-binding domain superfamily/Winged helix DNA-binding domain"/>
    <property type="match status" value="1"/>
</dbReference>
<protein>
    <submittedName>
        <fullName evidence="5">Uncharacterized protein</fullName>
    </submittedName>
</protein>
<dbReference type="SUPFAM" id="SSF48452">
    <property type="entry name" value="TPR-like"/>
    <property type="match status" value="2"/>
</dbReference>
<accession>A0A1I1L317</accession>
<dbReference type="Proteomes" id="UP000199514">
    <property type="component" value="Unassembled WGS sequence"/>
</dbReference>
<keyword evidence="3" id="KW-0812">Transmembrane</keyword>
<dbReference type="GO" id="GO:0006355">
    <property type="term" value="P:regulation of DNA-templated transcription"/>
    <property type="evidence" value="ECO:0007669"/>
    <property type="project" value="InterPro"/>
</dbReference>
<evidence type="ECO:0000256" key="1">
    <source>
        <dbReference type="PROSITE-ProRule" id="PRU00339"/>
    </source>
</evidence>
<sequence>MLRFFRTLLFLFSLISIQSKAQLVDYWHRNEAQPRMDSLLGIFQNKILYVDSAEALAEIRYLEKVTKPSLELHYLAKFMEGCYYGGGLQPNIPKSLPIFLKAVRDIKPYSNKWTPELASMYVFHLQAAASHYFMQEKGMEPQAQQLYIESDSIYKKIGYDNAFGSFQVLVNIGDFYLRMKEYPVALDYLQRAAKYMDKDPWNWYKINYYNDVGLCLSRLQKHEDAIHAFEKIEPLIVRPRDSVWVGLLNGNIGEEYYTLGRLEEAEKCLLIDYQYSIRYKEICSAVNTLRTLVEISKKLHRLDKEKKYLDWGLYWSKSCNNREYLYKLLQQHSAYLYEIKDYKKALEVRIVADSLADSLSLAAQRRNIGEKAQAYEEKQKEAALKILEQEKEYATLQRNFLLFAMLAILVLAVFVFRTMRLNAQRQQGLLALQQSQLEHERQEALLELHSFRQNINQKNKLIKHFQQELLSLKSIQQQEDYDAALQQLEEPSFVTQQDWVLFSKAFEKVHPSFLQNLQKKYPQVTPAETRLLVLTKLQYSGKEIASALGVSLDAVHKSRYRLRKKLDLPEEDNFTNLIEEASGLVQI</sequence>
<dbReference type="GO" id="GO:0003677">
    <property type="term" value="F:DNA binding"/>
    <property type="evidence" value="ECO:0007669"/>
    <property type="project" value="InterPro"/>
</dbReference>
<dbReference type="InterPro" id="IPR011990">
    <property type="entry name" value="TPR-like_helical_dom_sf"/>
</dbReference>
<keyword evidence="3" id="KW-1133">Transmembrane helix</keyword>
<dbReference type="SUPFAM" id="SSF46894">
    <property type="entry name" value="C-terminal effector domain of the bipartite response regulators"/>
    <property type="match status" value="1"/>
</dbReference>
<feature type="chain" id="PRO_5011755801" evidence="4">
    <location>
        <begin position="22"/>
        <end position="587"/>
    </location>
</feature>